<comment type="caution">
    <text evidence="9">The sequence shown here is derived from an EMBL/GenBank/DDBJ whole genome shotgun (WGS) entry which is preliminary data.</text>
</comment>
<dbReference type="SMART" id="SM00255">
    <property type="entry name" value="TIR"/>
    <property type="match status" value="1"/>
</dbReference>
<dbReference type="InterPro" id="IPR035897">
    <property type="entry name" value="Toll_tir_struct_dom_sf"/>
</dbReference>
<proteinExistence type="inferred from homology"/>
<evidence type="ECO:0000313" key="8">
    <source>
        <dbReference type="EMBL" id="RVW88876.1"/>
    </source>
</evidence>
<evidence type="ECO:0000256" key="2">
    <source>
        <dbReference type="ARBA" id="ARBA00004496"/>
    </source>
</evidence>
<dbReference type="EMBL" id="QGNW01000169">
    <property type="protein sequence ID" value="RVW88934.1"/>
    <property type="molecule type" value="Genomic_DNA"/>
</dbReference>
<dbReference type="GO" id="GO:0007165">
    <property type="term" value="P:signal transduction"/>
    <property type="evidence" value="ECO:0007669"/>
    <property type="project" value="InterPro"/>
</dbReference>
<gene>
    <name evidence="9" type="primary">N_196</name>
    <name evidence="8" type="synonym">N_162</name>
    <name evidence="9" type="ORF">CK203_045017</name>
    <name evidence="8" type="ORF">CK203_045027</name>
</gene>
<dbReference type="AlphaFoldDB" id="A0A438HWU3"/>
<dbReference type="GO" id="GO:0050832">
    <property type="term" value="P:defense response to fungus"/>
    <property type="evidence" value="ECO:0007669"/>
    <property type="project" value="UniProtKB-ARBA"/>
</dbReference>
<dbReference type="GO" id="GO:0005634">
    <property type="term" value="C:nucleus"/>
    <property type="evidence" value="ECO:0007669"/>
    <property type="project" value="UniProtKB-SubCell"/>
</dbReference>
<feature type="domain" description="TIR" evidence="7">
    <location>
        <begin position="11"/>
        <end position="160"/>
    </location>
</feature>
<sequence length="160" mass="18293">MASSGTSSFPGRWDVFLSFRGEDTRFNFTDHLYSALTSRGIHTFRDDEGLERGGEIQPSLLKAIEESKVSIVVFSKNYAHSQWCLDELYKIMESRREKGQIVVPVFYHVDPSDVRKQTGSFGKAFARYKKVTKERVLRWRAALTQAGGLSGWHVEHGYII</sequence>
<dbReference type="FunFam" id="3.40.50.10140:FF:000007">
    <property type="entry name" value="Disease resistance protein (TIR-NBS-LRR class)"/>
    <property type="match status" value="1"/>
</dbReference>
<dbReference type="Pfam" id="PF01582">
    <property type="entry name" value="TIR"/>
    <property type="match status" value="1"/>
</dbReference>
<dbReference type="EMBL" id="QGNW01000169">
    <property type="protein sequence ID" value="RVW88876.1"/>
    <property type="molecule type" value="Genomic_DNA"/>
</dbReference>
<evidence type="ECO:0000313" key="10">
    <source>
        <dbReference type="Proteomes" id="UP000288805"/>
    </source>
</evidence>
<evidence type="ECO:0000256" key="5">
    <source>
        <dbReference type="ARBA" id="ARBA00023242"/>
    </source>
</evidence>
<dbReference type="Gene3D" id="3.40.50.10140">
    <property type="entry name" value="Toll/interleukin-1 receptor homology (TIR) domain"/>
    <property type="match status" value="1"/>
</dbReference>
<organism evidence="9 10">
    <name type="scientific">Vitis vinifera</name>
    <name type="common">Grape</name>
    <dbReference type="NCBI Taxonomy" id="29760"/>
    <lineage>
        <taxon>Eukaryota</taxon>
        <taxon>Viridiplantae</taxon>
        <taxon>Streptophyta</taxon>
        <taxon>Embryophyta</taxon>
        <taxon>Tracheophyta</taxon>
        <taxon>Spermatophyta</taxon>
        <taxon>Magnoliopsida</taxon>
        <taxon>eudicotyledons</taxon>
        <taxon>Gunneridae</taxon>
        <taxon>Pentapetalae</taxon>
        <taxon>rosids</taxon>
        <taxon>Vitales</taxon>
        <taxon>Vitaceae</taxon>
        <taxon>Viteae</taxon>
        <taxon>Vitis</taxon>
    </lineage>
</organism>
<evidence type="ECO:0000256" key="3">
    <source>
        <dbReference type="ARBA" id="ARBA00022490"/>
    </source>
</evidence>
<keyword evidence="3" id="KW-0963">Cytoplasm</keyword>
<dbReference type="InterPro" id="IPR000157">
    <property type="entry name" value="TIR_dom"/>
</dbReference>
<accession>A0A438HWU3</accession>
<dbReference type="SUPFAM" id="SSF52200">
    <property type="entry name" value="Toll/Interleukin receptor TIR domain"/>
    <property type="match status" value="1"/>
</dbReference>
<evidence type="ECO:0000256" key="6">
    <source>
        <dbReference type="ARBA" id="ARBA00061488"/>
    </source>
</evidence>
<reference evidence="9 10" key="1">
    <citation type="journal article" date="2018" name="PLoS Genet.">
        <title>Population sequencing reveals clonal diversity and ancestral inbreeding in the grapevine cultivar Chardonnay.</title>
        <authorList>
            <person name="Roach M.J."/>
            <person name="Johnson D.L."/>
            <person name="Bohlmann J."/>
            <person name="van Vuuren H.J."/>
            <person name="Jones S.J."/>
            <person name="Pretorius I.S."/>
            <person name="Schmidt S.A."/>
            <person name="Borneman A.R."/>
        </authorList>
    </citation>
    <scope>NUCLEOTIDE SEQUENCE [LARGE SCALE GENOMIC DNA]</scope>
    <source>
        <strain evidence="10">cv. Chardonnay</strain>
        <strain evidence="9">I10V1</strain>
        <tissue evidence="9">Leaf</tissue>
    </source>
</reference>
<dbReference type="PROSITE" id="PS50104">
    <property type="entry name" value="TIR"/>
    <property type="match status" value="1"/>
</dbReference>
<comment type="similarity">
    <text evidence="6">Belongs to the disease resistance TIR-NB-LRR family.</text>
</comment>
<dbReference type="PANTHER" id="PTHR32009:SF155">
    <property type="entry name" value="DISEASE RESISTANCE PROTEIN (TIR-NBS-LRR CLASS)"/>
    <property type="match status" value="1"/>
</dbReference>
<keyword evidence="5" id="KW-0539">Nucleus</keyword>
<evidence type="ECO:0000259" key="7">
    <source>
        <dbReference type="PROSITE" id="PS50104"/>
    </source>
</evidence>
<comment type="subcellular location">
    <subcellularLocation>
        <location evidence="2">Cytoplasm</location>
    </subcellularLocation>
    <subcellularLocation>
        <location evidence="1">Nucleus</location>
    </subcellularLocation>
</comment>
<dbReference type="GO" id="GO:0005737">
    <property type="term" value="C:cytoplasm"/>
    <property type="evidence" value="ECO:0007669"/>
    <property type="project" value="UniProtKB-SubCell"/>
</dbReference>
<evidence type="ECO:0000256" key="1">
    <source>
        <dbReference type="ARBA" id="ARBA00004123"/>
    </source>
</evidence>
<dbReference type="PANTHER" id="PTHR32009">
    <property type="entry name" value="TMV RESISTANCE PROTEIN N-LIKE"/>
    <property type="match status" value="1"/>
</dbReference>
<protein>
    <submittedName>
        <fullName evidence="9">TMV resistance protein N</fullName>
    </submittedName>
</protein>
<keyword evidence="4" id="KW-0520">NAD</keyword>
<dbReference type="Proteomes" id="UP000288805">
    <property type="component" value="Unassembled WGS sequence"/>
</dbReference>
<evidence type="ECO:0000256" key="4">
    <source>
        <dbReference type="ARBA" id="ARBA00023027"/>
    </source>
</evidence>
<name>A0A438HWU3_VITVI</name>
<dbReference type="GO" id="GO:0043068">
    <property type="term" value="P:positive regulation of programmed cell death"/>
    <property type="evidence" value="ECO:0007669"/>
    <property type="project" value="UniProtKB-ARBA"/>
</dbReference>
<evidence type="ECO:0000313" key="9">
    <source>
        <dbReference type="EMBL" id="RVW88934.1"/>
    </source>
</evidence>